<name>A0AAW0LD72_QUESU</name>
<protein>
    <submittedName>
        <fullName evidence="4">Pelargonidin 3-o-(6-caffeoylglucoside) 5-o-(6-o-malonylglucoside) 4'''-malonyltransferase</fullName>
    </submittedName>
</protein>
<dbReference type="InterPro" id="IPR023213">
    <property type="entry name" value="CAT-like_dom_sf"/>
</dbReference>
<dbReference type="AlphaFoldDB" id="A0AAW0LD72"/>
<evidence type="ECO:0000256" key="2">
    <source>
        <dbReference type="ARBA" id="ARBA00022679"/>
    </source>
</evidence>
<evidence type="ECO:0000313" key="4">
    <source>
        <dbReference type="EMBL" id="KAK7848241.1"/>
    </source>
</evidence>
<dbReference type="PANTHER" id="PTHR31623">
    <property type="entry name" value="F21J9.9"/>
    <property type="match status" value="1"/>
</dbReference>
<organism evidence="4 5">
    <name type="scientific">Quercus suber</name>
    <name type="common">Cork oak</name>
    <dbReference type="NCBI Taxonomy" id="58331"/>
    <lineage>
        <taxon>Eukaryota</taxon>
        <taxon>Viridiplantae</taxon>
        <taxon>Streptophyta</taxon>
        <taxon>Embryophyta</taxon>
        <taxon>Tracheophyta</taxon>
        <taxon>Spermatophyta</taxon>
        <taxon>Magnoliopsida</taxon>
        <taxon>eudicotyledons</taxon>
        <taxon>Gunneridae</taxon>
        <taxon>Pentapetalae</taxon>
        <taxon>rosids</taxon>
        <taxon>fabids</taxon>
        <taxon>Fagales</taxon>
        <taxon>Fagaceae</taxon>
        <taxon>Quercus</taxon>
    </lineage>
</organism>
<comment type="caution">
    <text evidence="4">The sequence shown here is derived from an EMBL/GenBank/DDBJ whole genome shotgun (WGS) entry which is preliminary data.</text>
</comment>
<dbReference type="GO" id="GO:0016746">
    <property type="term" value="F:acyltransferase activity"/>
    <property type="evidence" value="ECO:0007669"/>
    <property type="project" value="UniProtKB-KW"/>
</dbReference>
<evidence type="ECO:0000256" key="1">
    <source>
        <dbReference type="ARBA" id="ARBA00009861"/>
    </source>
</evidence>
<dbReference type="Gene3D" id="3.30.559.10">
    <property type="entry name" value="Chloramphenicol acetyltransferase-like domain"/>
    <property type="match status" value="1"/>
</dbReference>
<comment type="similarity">
    <text evidence="1">Belongs to the plant acyltransferase family.</text>
</comment>
<accession>A0AAW0LD72</accession>
<evidence type="ECO:0000256" key="3">
    <source>
        <dbReference type="ARBA" id="ARBA00023315"/>
    </source>
</evidence>
<evidence type="ECO:0000313" key="5">
    <source>
        <dbReference type="Proteomes" id="UP000237347"/>
    </source>
</evidence>
<keyword evidence="5" id="KW-1185">Reference proteome</keyword>
<keyword evidence="3" id="KW-0012">Acyltransferase</keyword>
<dbReference type="PANTHER" id="PTHR31623:SF83">
    <property type="entry name" value="ACETYL-COA-BENZYLALCOHOL ACETYLTRANSFERASE-LIKE"/>
    <property type="match status" value="1"/>
</dbReference>
<dbReference type="Pfam" id="PF02458">
    <property type="entry name" value="Transferase"/>
    <property type="match status" value="1"/>
</dbReference>
<reference evidence="4 5" key="1">
    <citation type="journal article" date="2018" name="Sci. Data">
        <title>The draft genome sequence of cork oak.</title>
        <authorList>
            <person name="Ramos A.M."/>
            <person name="Usie A."/>
            <person name="Barbosa P."/>
            <person name="Barros P.M."/>
            <person name="Capote T."/>
            <person name="Chaves I."/>
            <person name="Simoes F."/>
            <person name="Abreu I."/>
            <person name="Carrasquinho I."/>
            <person name="Faro C."/>
            <person name="Guimaraes J.B."/>
            <person name="Mendonca D."/>
            <person name="Nobrega F."/>
            <person name="Rodrigues L."/>
            <person name="Saibo N.J.M."/>
            <person name="Varela M.C."/>
            <person name="Egas C."/>
            <person name="Matos J."/>
            <person name="Miguel C.M."/>
            <person name="Oliveira M.M."/>
            <person name="Ricardo C.P."/>
            <person name="Goncalves S."/>
        </authorList>
    </citation>
    <scope>NUCLEOTIDE SEQUENCE [LARGE SCALE GENOMIC DNA]</scope>
    <source>
        <strain evidence="5">cv. HL8</strain>
    </source>
</reference>
<dbReference type="EMBL" id="PKMF04000130">
    <property type="protein sequence ID" value="KAK7848241.1"/>
    <property type="molecule type" value="Genomic_DNA"/>
</dbReference>
<proteinExistence type="inferred from homology"/>
<dbReference type="Proteomes" id="UP000237347">
    <property type="component" value="Unassembled WGS sequence"/>
</dbReference>
<gene>
    <name evidence="4" type="primary">5MAT2_0</name>
    <name evidence="4" type="ORF">CFP56_005429</name>
</gene>
<sequence>MVELRTKVKIVSRKLIKPAAPTPPHPKSYKTSSIDQLAPPAYVPFILYYDANVDKNEVDERIKRLEKSLSEILTLYYPLAGRYIKDKQLVDFTTQ</sequence>
<keyword evidence="2" id="KW-0808">Transferase</keyword>